<feature type="compositionally biased region" description="Polar residues" evidence="2">
    <location>
        <begin position="146"/>
        <end position="156"/>
    </location>
</feature>
<proteinExistence type="predicted"/>
<dbReference type="EMBL" id="FOBH01000020">
    <property type="protein sequence ID" value="SEL64073.1"/>
    <property type="molecule type" value="Genomic_DNA"/>
</dbReference>
<sequence>MKIKISQIKLNELTQSRVDINDEIVSDYEEAYMQGARLPDIKVYFDGAEYWLADGYHRYHAASKIELLEIDADVVQGTRRDAILYSVGANAEHGLRRTPADKRKAVQTLLDDQEWSQWSNNLIAKRCAVSHTLVNEVRRTLEAASSAESNTDSESGTVKRKFVTSSGNTTEMNTARIGRKSKSHQWEGPGQDENEKRAAQPDPDIVQTSSIPDEMVLVNKYEYQEITLSYEELLNDNARMQKIVDATEGLSEAMAEIRRLSENVRILERRNDGLMREKNEAIRLTKWGQRKCAQLEKQVKTLEIQVKNYEKEIVQF</sequence>
<accession>A0A1H7RV06</accession>
<dbReference type="InterPro" id="IPR036086">
    <property type="entry name" value="ParB/Sulfiredoxin_sf"/>
</dbReference>
<organism evidence="3 4">
    <name type="scientific">Nitrosovibrio tenuis</name>
    <dbReference type="NCBI Taxonomy" id="1233"/>
    <lineage>
        <taxon>Bacteria</taxon>
        <taxon>Pseudomonadati</taxon>
        <taxon>Pseudomonadota</taxon>
        <taxon>Betaproteobacteria</taxon>
        <taxon>Nitrosomonadales</taxon>
        <taxon>Nitrosomonadaceae</taxon>
        <taxon>Nitrosovibrio</taxon>
    </lineage>
</organism>
<reference evidence="3 4" key="1">
    <citation type="submission" date="2016-10" db="EMBL/GenBank/DDBJ databases">
        <authorList>
            <person name="de Groot N.N."/>
        </authorList>
    </citation>
    <scope>NUCLEOTIDE SEQUENCE [LARGE SCALE GENOMIC DNA]</scope>
    <source>
        <strain evidence="3 4">Nv1</strain>
    </source>
</reference>
<gene>
    <name evidence="3" type="ORF">SAMN05216387_12021</name>
</gene>
<dbReference type="AlphaFoldDB" id="A0A1H7RV06"/>
<protein>
    <recommendedName>
        <fullName evidence="5">ParB-like nuclease domain-containing protein</fullName>
    </recommendedName>
</protein>
<dbReference type="Proteomes" id="UP000198620">
    <property type="component" value="Unassembled WGS sequence"/>
</dbReference>
<keyword evidence="1" id="KW-0175">Coiled coil</keyword>
<name>A0A1H7RV06_9PROT</name>
<evidence type="ECO:0000313" key="4">
    <source>
        <dbReference type="Proteomes" id="UP000198620"/>
    </source>
</evidence>
<feature type="coiled-coil region" evidence="1">
    <location>
        <begin position="243"/>
        <end position="312"/>
    </location>
</feature>
<evidence type="ECO:0000313" key="3">
    <source>
        <dbReference type="EMBL" id="SEL64073.1"/>
    </source>
</evidence>
<dbReference type="STRING" id="1233.SAMN05216387_12021"/>
<evidence type="ECO:0008006" key="5">
    <source>
        <dbReference type="Google" id="ProtNLM"/>
    </source>
</evidence>
<dbReference type="RefSeq" id="WP_090829642.1">
    <property type="nucleotide sequence ID" value="NZ_FOBH01000020.1"/>
</dbReference>
<feature type="compositionally biased region" description="Polar residues" evidence="2">
    <location>
        <begin position="163"/>
        <end position="173"/>
    </location>
</feature>
<dbReference type="OrthoDB" id="189843at2"/>
<dbReference type="SUPFAM" id="SSF110849">
    <property type="entry name" value="ParB/Sulfiredoxin"/>
    <property type="match status" value="1"/>
</dbReference>
<evidence type="ECO:0000256" key="2">
    <source>
        <dbReference type="SAM" id="MobiDB-lite"/>
    </source>
</evidence>
<evidence type="ECO:0000256" key="1">
    <source>
        <dbReference type="SAM" id="Coils"/>
    </source>
</evidence>
<keyword evidence="4" id="KW-1185">Reference proteome</keyword>
<feature type="region of interest" description="Disordered" evidence="2">
    <location>
        <begin position="142"/>
        <end position="208"/>
    </location>
</feature>